<protein>
    <submittedName>
        <fullName evidence="2">M23 family peptidase</fullName>
    </submittedName>
</protein>
<dbReference type="InterPro" id="IPR016047">
    <property type="entry name" value="M23ase_b-sheet_dom"/>
</dbReference>
<accession>A0A5P3MQ72</accession>
<evidence type="ECO:0000259" key="1">
    <source>
        <dbReference type="Pfam" id="PF01551"/>
    </source>
</evidence>
<feature type="domain" description="M23ase beta-sheet core" evidence="1">
    <location>
        <begin position="67"/>
        <end position="163"/>
    </location>
</feature>
<dbReference type="AlphaFoldDB" id="A0A5P3MQ72"/>
<gene>
    <name evidence="2" type="ORF">D0T90_03675</name>
</gene>
<dbReference type="Pfam" id="PF01551">
    <property type="entry name" value="Peptidase_M23"/>
    <property type="match status" value="1"/>
</dbReference>
<dbReference type="InterPro" id="IPR011055">
    <property type="entry name" value="Dup_hybrid_motif"/>
</dbReference>
<dbReference type="PROSITE" id="PS51257">
    <property type="entry name" value="PROKAR_LIPOPROTEIN"/>
    <property type="match status" value="1"/>
</dbReference>
<reference evidence="2 3" key="1">
    <citation type="submission" date="2018-08" db="EMBL/GenBank/DDBJ databases">
        <title>Neisseria animalis ATCC 49930 complete genome.</title>
        <authorList>
            <person name="Veseli I.A."/>
            <person name="Mascarenhas dos Santos A.C."/>
            <person name="Buttler R."/>
            <person name="Pombert J.-F."/>
        </authorList>
    </citation>
    <scope>NUCLEOTIDE SEQUENCE [LARGE SCALE GENOMIC DNA]</scope>
    <source>
        <strain evidence="2 3">ATCC 49930</strain>
    </source>
</reference>
<organism evidence="2 3">
    <name type="scientific">Neisseria animalis</name>
    <dbReference type="NCBI Taxonomy" id="492"/>
    <lineage>
        <taxon>Bacteria</taxon>
        <taxon>Pseudomonadati</taxon>
        <taxon>Pseudomonadota</taxon>
        <taxon>Betaproteobacteria</taxon>
        <taxon>Neisseriales</taxon>
        <taxon>Neisseriaceae</taxon>
        <taxon>Neisseria</taxon>
    </lineage>
</organism>
<dbReference type="PANTHER" id="PTHR21666">
    <property type="entry name" value="PEPTIDASE-RELATED"/>
    <property type="match status" value="1"/>
</dbReference>
<evidence type="ECO:0000313" key="3">
    <source>
        <dbReference type="Proteomes" id="UP000325536"/>
    </source>
</evidence>
<evidence type="ECO:0000313" key="2">
    <source>
        <dbReference type="EMBL" id="QEY23716.1"/>
    </source>
</evidence>
<dbReference type="InterPro" id="IPR050570">
    <property type="entry name" value="Cell_wall_metabolism_enzyme"/>
</dbReference>
<dbReference type="EMBL" id="CP031699">
    <property type="protein sequence ID" value="QEY23716.1"/>
    <property type="molecule type" value="Genomic_DNA"/>
</dbReference>
<sequence length="171" mass="18575">MKKNLIVTVFSGIFLILLSGCGTPKRPHAEINQLRNAAPPEMMSLPNPVRGQYFQDTWQAARSGGRKHEGVDIFAKKGTAVRSTTDGIVTKAGKNKLGGKVVGIQGAGAWHYYAHLDSIRVRLYEKVKAGQKIGTVGNTGNAKRTQPHLHYGVYPTLGGAVNPYPLIDQNR</sequence>
<dbReference type="CDD" id="cd12797">
    <property type="entry name" value="M23_peptidase"/>
    <property type="match status" value="1"/>
</dbReference>
<name>A0A5P3MQ72_NEIAN</name>
<dbReference type="PANTHER" id="PTHR21666:SF268">
    <property type="entry name" value="PEPTIDASE M23 DOMAIN-CONTAINING PROTEIN"/>
    <property type="match status" value="1"/>
</dbReference>
<dbReference type="Gene3D" id="2.70.70.10">
    <property type="entry name" value="Glucose Permease (Domain IIA)"/>
    <property type="match status" value="1"/>
</dbReference>
<keyword evidence="3" id="KW-1185">Reference proteome</keyword>
<proteinExistence type="predicted"/>
<dbReference type="SUPFAM" id="SSF51261">
    <property type="entry name" value="Duplicated hybrid motif"/>
    <property type="match status" value="1"/>
</dbReference>
<dbReference type="OrthoDB" id="9800107at2"/>
<dbReference type="RefSeq" id="WP_123795105.1">
    <property type="nucleotide sequence ID" value="NZ_CP031699.1"/>
</dbReference>
<dbReference type="GO" id="GO:0004222">
    <property type="term" value="F:metalloendopeptidase activity"/>
    <property type="evidence" value="ECO:0007669"/>
    <property type="project" value="TreeGrafter"/>
</dbReference>
<dbReference type="Proteomes" id="UP000325536">
    <property type="component" value="Chromosome"/>
</dbReference>
<dbReference type="KEGG" id="naq:D0T90_03675"/>